<proteinExistence type="predicted"/>
<reference evidence="1" key="1">
    <citation type="journal article" date="2019" name="Sci. Rep.">
        <title>Draft genome of Tanacetum cinerariifolium, the natural source of mosquito coil.</title>
        <authorList>
            <person name="Yamashiro T."/>
            <person name="Shiraishi A."/>
            <person name="Satake H."/>
            <person name="Nakayama K."/>
        </authorList>
    </citation>
    <scope>NUCLEOTIDE SEQUENCE</scope>
</reference>
<accession>A0A6L2L335</accession>
<dbReference type="AlphaFoldDB" id="A0A6L2L335"/>
<name>A0A6L2L335_TANCI</name>
<evidence type="ECO:0000313" key="1">
    <source>
        <dbReference type="EMBL" id="GEU56088.1"/>
    </source>
</evidence>
<dbReference type="EMBL" id="BKCJ010003604">
    <property type="protein sequence ID" value="GEU56088.1"/>
    <property type="molecule type" value="Genomic_DNA"/>
</dbReference>
<comment type="caution">
    <text evidence="1">The sequence shown here is derived from an EMBL/GenBank/DDBJ whole genome shotgun (WGS) entry which is preliminary data.</text>
</comment>
<gene>
    <name evidence="1" type="ORF">Tci_028066</name>
</gene>
<sequence length="189" mass="20893">DKISRALEITKLKQRVKKLERRSKASKLQRLKKVGTAQRIKTSDDTVMDDVSKQGRIIADKDVILEDAKEVDVEKSADVDESVDIQGRQAESQAQIYQIDLEHANKVLRMQDDDVKPANLQEVLEVVTTAKLITEVITAANTTITAAALQLTTVAAPTLTTAPSAARRRKGSSNKGSLRNCYTIHNHSF</sequence>
<feature type="non-terminal residue" evidence="1">
    <location>
        <position position="1"/>
    </location>
</feature>
<organism evidence="1">
    <name type="scientific">Tanacetum cinerariifolium</name>
    <name type="common">Dalmatian daisy</name>
    <name type="synonym">Chrysanthemum cinerariifolium</name>
    <dbReference type="NCBI Taxonomy" id="118510"/>
    <lineage>
        <taxon>Eukaryota</taxon>
        <taxon>Viridiplantae</taxon>
        <taxon>Streptophyta</taxon>
        <taxon>Embryophyta</taxon>
        <taxon>Tracheophyta</taxon>
        <taxon>Spermatophyta</taxon>
        <taxon>Magnoliopsida</taxon>
        <taxon>eudicotyledons</taxon>
        <taxon>Gunneridae</taxon>
        <taxon>Pentapetalae</taxon>
        <taxon>asterids</taxon>
        <taxon>campanulids</taxon>
        <taxon>Asterales</taxon>
        <taxon>Asteraceae</taxon>
        <taxon>Asteroideae</taxon>
        <taxon>Anthemideae</taxon>
        <taxon>Anthemidinae</taxon>
        <taxon>Tanacetum</taxon>
    </lineage>
</organism>
<protein>
    <submittedName>
        <fullName evidence="1">Uncharacterized protein</fullName>
    </submittedName>
</protein>